<dbReference type="CDD" id="cd00144">
    <property type="entry name" value="MPP_PPP_family"/>
    <property type="match status" value="1"/>
</dbReference>
<dbReference type="InterPro" id="IPR006186">
    <property type="entry name" value="Ser/Thr-sp_prot-phosphatase"/>
</dbReference>
<dbReference type="PRINTS" id="PR00114">
    <property type="entry name" value="STPHPHTASE"/>
</dbReference>
<gene>
    <name evidence="2" type="primary">apaH_1</name>
    <name evidence="2" type="ORF">MiYa_00734</name>
</gene>
<dbReference type="Pfam" id="PF00149">
    <property type="entry name" value="Metallophos"/>
    <property type="match status" value="1"/>
</dbReference>
<dbReference type="PANTHER" id="PTHR42850">
    <property type="entry name" value="METALLOPHOSPHOESTERASE"/>
    <property type="match status" value="1"/>
</dbReference>
<dbReference type="Proteomes" id="UP000323569">
    <property type="component" value="Unassembled WGS sequence"/>
</dbReference>
<evidence type="ECO:0000313" key="3">
    <source>
        <dbReference type="Proteomes" id="UP000323569"/>
    </source>
</evidence>
<feature type="domain" description="Calcineurin-like phosphoesterase" evidence="1">
    <location>
        <begin position="27"/>
        <end position="190"/>
    </location>
</feature>
<dbReference type="SUPFAM" id="SSF56300">
    <property type="entry name" value="Metallo-dependent phosphatases"/>
    <property type="match status" value="1"/>
</dbReference>
<dbReference type="GO" id="GO:0005737">
    <property type="term" value="C:cytoplasm"/>
    <property type="evidence" value="ECO:0007669"/>
    <property type="project" value="TreeGrafter"/>
</dbReference>
<dbReference type="EC" id="3.6.1.41" evidence="2"/>
<dbReference type="GO" id="GO:0110154">
    <property type="term" value="P:RNA decapping"/>
    <property type="evidence" value="ECO:0007669"/>
    <property type="project" value="TreeGrafter"/>
</dbReference>
<keyword evidence="2" id="KW-0378">Hydrolase</keyword>
<reference evidence="2 3" key="1">
    <citation type="submission" date="2018-09" db="EMBL/GenBank/DDBJ databases">
        <title>Evolutionary history of phycoerythrin pigmentation in the water bloom-forming cyanobacterium Microcystis aeruginosa.</title>
        <authorList>
            <person name="Tanabe Y."/>
            <person name="Tanabe Y."/>
            <person name="Yamaguchi H."/>
        </authorList>
    </citation>
    <scope>NUCLEOTIDE SEQUENCE [LARGE SCALE GENOMIC DNA]</scope>
    <source>
        <strain evidence="2 3">NIES-2519</strain>
    </source>
</reference>
<dbReference type="EMBL" id="BHVO01000007">
    <property type="protein sequence ID" value="GCA69209.1"/>
    <property type="molecule type" value="Genomic_DNA"/>
</dbReference>
<dbReference type="GO" id="GO:0008803">
    <property type="term" value="F:bis(5'-nucleosyl)-tetraphosphatase (symmetrical) activity"/>
    <property type="evidence" value="ECO:0007669"/>
    <property type="project" value="UniProtKB-EC"/>
</dbReference>
<dbReference type="InterPro" id="IPR029052">
    <property type="entry name" value="Metallo-depent_PP-like"/>
</dbReference>
<evidence type="ECO:0000313" key="2">
    <source>
        <dbReference type="EMBL" id="GCA69209.1"/>
    </source>
</evidence>
<dbReference type="PANTHER" id="PTHR42850:SF4">
    <property type="entry name" value="ZINC-DEPENDENT ENDOPOLYPHOSPHATASE"/>
    <property type="match status" value="1"/>
</dbReference>
<dbReference type="Gene3D" id="3.60.21.10">
    <property type="match status" value="1"/>
</dbReference>
<accession>A0A5A5R3T7</accession>
<dbReference type="InterPro" id="IPR050126">
    <property type="entry name" value="Ap4A_hydrolase"/>
</dbReference>
<organism evidence="2 3">
    <name type="scientific">Microcystis aeruginosa NIES-2519</name>
    <dbReference type="NCBI Taxonomy" id="2303981"/>
    <lineage>
        <taxon>Bacteria</taxon>
        <taxon>Bacillati</taxon>
        <taxon>Cyanobacteriota</taxon>
        <taxon>Cyanophyceae</taxon>
        <taxon>Oscillatoriophycideae</taxon>
        <taxon>Chroococcales</taxon>
        <taxon>Microcystaceae</taxon>
        <taxon>Microcystis</taxon>
    </lineage>
</organism>
<name>A0A5A5R3T7_MICAE</name>
<sequence>MSVLSAMREGCVFFRKIGEQTQEPRRIIIGDVHGSFQALLRLLNRVAPDSEDEVYFLGDLIDRGEQSLEVVDFVIKNNYQCLLGNHEYMLLKALAGKEVSERWLNGWIESGGAATLLSYNNNIPAEHINWFQSLPAYLDLGDIWLVHAGVHPEYPLEQQTNEEFCWIRNEFHTMTQPYFKDKLIITGHTLTFTFPDVKPGQLACGSGWLDIETGVYHPQSGWLTALDWTNQLVYQVQAQNKNCRTIPLKKAVVNLDIDKISRYSSRESSSKALNL</sequence>
<evidence type="ECO:0000259" key="1">
    <source>
        <dbReference type="Pfam" id="PF00149"/>
    </source>
</evidence>
<dbReference type="GO" id="GO:0016791">
    <property type="term" value="F:phosphatase activity"/>
    <property type="evidence" value="ECO:0007669"/>
    <property type="project" value="TreeGrafter"/>
</dbReference>
<protein>
    <submittedName>
        <fullName evidence="2">Bis(5'-nucleosyl)-tetraphosphatase, symmetrical</fullName>
        <ecNumber evidence="2">3.6.1.41</ecNumber>
    </submittedName>
</protein>
<proteinExistence type="predicted"/>
<dbReference type="InterPro" id="IPR004843">
    <property type="entry name" value="Calcineurin-like_PHP"/>
</dbReference>
<dbReference type="AlphaFoldDB" id="A0A5A5R3T7"/>
<comment type="caution">
    <text evidence="2">The sequence shown here is derived from an EMBL/GenBank/DDBJ whole genome shotgun (WGS) entry which is preliminary data.</text>
</comment>